<dbReference type="HOGENOM" id="CLU_3051883_0_0_1"/>
<proteinExistence type="predicted"/>
<sequence>MWHTFPYCLDGWNMKANITVALIPNFISMSYSLTSSPFRRFRSVPNSYRPTCVH</sequence>
<evidence type="ECO:0000313" key="2">
    <source>
        <dbReference type="Proteomes" id="UP000054097"/>
    </source>
</evidence>
<dbReference type="AlphaFoldDB" id="A0A0C2W2Q2"/>
<dbReference type="EMBL" id="KN824410">
    <property type="protein sequence ID" value="KIM20753.1"/>
    <property type="molecule type" value="Genomic_DNA"/>
</dbReference>
<name>A0A0C2W2Q2_SERVB</name>
<evidence type="ECO:0000313" key="1">
    <source>
        <dbReference type="EMBL" id="KIM20753.1"/>
    </source>
</evidence>
<reference evidence="2" key="2">
    <citation type="submission" date="2015-01" db="EMBL/GenBank/DDBJ databases">
        <title>Evolutionary Origins and Diversification of the Mycorrhizal Mutualists.</title>
        <authorList>
            <consortium name="DOE Joint Genome Institute"/>
            <consortium name="Mycorrhizal Genomics Consortium"/>
            <person name="Kohler A."/>
            <person name="Kuo A."/>
            <person name="Nagy L.G."/>
            <person name="Floudas D."/>
            <person name="Copeland A."/>
            <person name="Barry K.W."/>
            <person name="Cichocki N."/>
            <person name="Veneault-Fourrey C."/>
            <person name="LaButti K."/>
            <person name="Lindquist E.A."/>
            <person name="Lipzen A."/>
            <person name="Lundell T."/>
            <person name="Morin E."/>
            <person name="Murat C."/>
            <person name="Riley R."/>
            <person name="Ohm R."/>
            <person name="Sun H."/>
            <person name="Tunlid A."/>
            <person name="Henrissat B."/>
            <person name="Grigoriev I.V."/>
            <person name="Hibbett D.S."/>
            <person name="Martin F."/>
        </authorList>
    </citation>
    <scope>NUCLEOTIDE SEQUENCE [LARGE SCALE GENOMIC DNA]</scope>
    <source>
        <strain evidence="2">MAFF 305830</strain>
    </source>
</reference>
<dbReference type="OrthoDB" id="419770at2759"/>
<protein>
    <submittedName>
        <fullName evidence="1">Uncharacterized protein</fullName>
    </submittedName>
</protein>
<gene>
    <name evidence="1" type="ORF">M408DRAFT_124072</name>
</gene>
<dbReference type="Proteomes" id="UP000054097">
    <property type="component" value="Unassembled WGS sequence"/>
</dbReference>
<keyword evidence="2" id="KW-1185">Reference proteome</keyword>
<reference evidence="1 2" key="1">
    <citation type="submission" date="2014-04" db="EMBL/GenBank/DDBJ databases">
        <authorList>
            <consortium name="DOE Joint Genome Institute"/>
            <person name="Kuo A."/>
            <person name="Zuccaro A."/>
            <person name="Kohler A."/>
            <person name="Nagy L.G."/>
            <person name="Floudas D."/>
            <person name="Copeland A."/>
            <person name="Barry K.W."/>
            <person name="Cichocki N."/>
            <person name="Veneault-Fourrey C."/>
            <person name="LaButti K."/>
            <person name="Lindquist E.A."/>
            <person name="Lipzen A."/>
            <person name="Lundell T."/>
            <person name="Morin E."/>
            <person name="Murat C."/>
            <person name="Sun H."/>
            <person name="Tunlid A."/>
            <person name="Henrissat B."/>
            <person name="Grigoriev I.V."/>
            <person name="Hibbett D.S."/>
            <person name="Martin F."/>
            <person name="Nordberg H.P."/>
            <person name="Cantor M.N."/>
            <person name="Hua S.X."/>
        </authorList>
    </citation>
    <scope>NUCLEOTIDE SEQUENCE [LARGE SCALE GENOMIC DNA]</scope>
    <source>
        <strain evidence="1 2">MAFF 305830</strain>
    </source>
</reference>
<organism evidence="1 2">
    <name type="scientific">Serendipita vermifera MAFF 305830</name>
    <dbReference type="NCBI Taxonomy" id="933852"/>
    <lineage>
        <taxon>Eukaryota</taxon>
        <taxon>Fungi</taxon>
        <taxon>Dikarya</taxon>
        <taxon>Basidiomycota</taxon>
        <taxon>Agaricomycotina</taxon>
        <taxon>Agaricomycetes</taxon>
        <taxon>Sebacinales</taxon>
        <taxon>Serendipitaceae</taxon>
        <taxon>Serendipita</taxon>
    </lineage>
</organism>
<accession>A0A0C2W2Q2</accession>